<dbReference type="PANTHER" id="PTHR46580:SF4">
    <property type="entry name" value="ATP_GTP-BINDING PROTEIN"/>
    <property type="match status" value="1"/>
</dbReference>
<keyword evidence="2" id="KW-1133">Transmembrane helix</keyword>
<reference evidence="3" key="1">
    <citation type="submission" date="2021-02" db="EMBL/GenBank/DDBJ databases">
        <authorList>
            <person name="Nowell W R."/>
        </authorList>
    </citation>
    <scope>NUCLEOTIDE SEQUENCE</scope>
</reference>
<organism evidence="3 4">
    <name type="scientific">Adineta ricciae</name>
    <name type="common">Rotifer</name>
    <dbReference type="NCBI Taxonomy" id="249248"/>
    <lineage>
        <taxon>Eukaryota</taxon>
        <taxon>Metazoa</taxon>
        <taxon>Spiralia</taxon>
        <taxon>Gnathifera</taxon>
        <taxon>Rotifera</taxon>
        <taxon>Eurotatoria</taxon>
        <taxon>Bdelloidea</taxon>
        <taxon>Adinetida</taxon>
        <taxon>Adinetidae</taxon>
        <taxon>Adineta</taxon>
    </lineage>
</organism>
<dbReference type="Pfam" id="PF13517">
    <property type="entry name" value="FG-GAP_3"/>
    <property type="match status" value="1"/>
</dbReference>
<dbReference type="InterPro" id="IPR028994">
    <property type="entry name" value="Integrin_alpha_N"/>
</dbReference>
<dbReference type="SUPFAM" id="SSF69318">
    <property type="entry name" value="Integrin alpha N-terminal domain"/>
    <property type="match status" value="1"/>
</dbReference>
<feature type="transmembrane region" description="Helical" evidence="2">
    <location>
        <begin position="464"/>
        <end position="486"/>
    </location>
</feature>
<dbReference type="PANTHER" id="PTHR46580">
    <property type="entry name" value="SENSOR KINASE-RELATED"/>
    <property type="match status" value="1"/>
</dbReference>
<evidence type="ECO:0000313" key="4">
    <source>
        <dbReference type="Proteomes" id="UP000663828"/>
    </source>
</evidence>
<dbReference type="EMBL" id="CAJNOR010001621">
    <property type="protein sequence ID" value="CAF1173725.1"/>
    <property type="molecule type" value="Genomic_DNA"/>
</dbReference>
<dbReference type="InterPro" id="IPR013517">
    <property type="entry name" value="FG-GAP"/>
</dbReference>
<evidence type="ECO:0000313" key="3">
    <source>
        <dbReference type="EMBL" id="CAF1173725.1"/>
    </source>
</evidence>
<feature type="transmembrane region" description="Helical" evidence="2">
    <location>
        <begin position="1332"/>
        <end position="1353"/>
    </location>
</feature>
<dbReference type="Proteomes" id="UP000663828">
    <property type="component" value="Unassembled WGS sequence"/>
</dbReference>
<proteinExistence type="predicted"/>
<feature type="transmembrane region" description="Helical" evidence="2">
    <location>
        <begin position="812"/>
        <end position="838"/>
    </location>
</feature>
<feature type="transmembrane region" description="Helical" evidence="2">
    <location>
        <begin position="369"/>
        <end position="400"/>
    </location>
</feature>
<keyword evidence="4" id="KW-1185">Reference proteome</keyword>
<protein>
    <submittedName>
        <fullName evidence="3">Uncharacterized protein</fullName>
    </submittedName>
</protein>
<comment type="caution">
    <text evidence="3">The sequence shown here is derived from an EMBL/GenBank/DDBJ whole genome shotgun (WGS) entry which is preliminary data.</text>
</comment>
<feature type="transmembrane region" description="Helical" evidence="2">
    <location>
        <begin position="900"/>
        <end position="918"/>
    </location>
</feature>
<sequence>MPINGNFRRTFSFLRKTFFELNLFNNGSQDEFVIRNQRRSTRLYLFLLITSLLFIGTYYSIITKSETVIMKSPSFEQYSSISTETSLQCFCRKIAIKYKEFIQIVPYYHELCTSDLISDDFITELYNTYVETWINSTQSDFYNIAAFQFNTLRRLCELTRETIENNLEIFLQTEFIHSQLIAQESLQIQISSLLSDFIQSISKAFLRTLTFIQNITAQNLFMTGGSVTSVSPTLKTDDYEENPIGYQGITYHFLDNSSCTCSSSTSTICMGLTTIENETLSGFQTGCYMFSALLKSTLEVFYDQTFIDELTNSSINFQKLNSSVSNQTIEQLLGEMLTRQWKKETFFDRYYSQCSPDTCQYTITKRNDFLFILTSLIGLFGGLSSAYLIIAPLVVNKFWAIMLTLQKRKKPATTPWIHTANNPTSIPGRLRNIIRTIKQLMVKLNLFNSIPPSEDQDIVRQQRIITWIYLILLTSSMIIIITYSSIQPHTVHFTKNSPSSKDFIELYAKYPLTLSCSCSNSAIDLYFLAKLVPEYHEICSSQFVSSDWINLQFIRSESEMLSTSDIRSHFEYFFQIISTLCQMSMQTIEDSLQSLYRTKFITTQALDVQSFEMQINLIIEQFQRTTPESFQRILNLLKTTFDINQFIVPTNSLFQIDIVSFARIFLIPNGFLWKRPVNNSLPSNVTYTKEKCFSTSSIECYQNIFLYENETQFTIPGMYQSWFPLHSILMSTLECLYDEICFGKIKRITNSTSIILKNISILKSSNNQYDQIDSLANKLFIQSWINESYFGSYYNQCNPLMCQYTIETRLSLIYIITTIIGLVGGINLVLRISIPFLFRIVKQIRNSFIHRKETFSTRRKFFHHFSSITKQNFLELNLFSTIPPSKDPKILRRNRHLTRIYIILLFSSFVILILYGLLRQETILVIVESPSVSKYQQLADEYPLTLKCPCSRTSIKYNKLISQLEPQFHDVCSSIFVSSEWLKKIDSRKRALASTFFHFLIDYRYFLFIQFQSLTKLCTLSRSTVNTSLTLFQQNDFVTSNVISSDEFLIRTKAILEQFKKTISIQFIETINLIQLTYHGNQLANIFSSSWQFYPKYTVSDLRPMLNHTVDVLAEPKVYSDTGCSCQIYSNCSVLSYLILFIYDLSDNPRLPGFRIGCFFFDALLHSSLVCLYDKLCLGEMQAYIDYSKPIKTNVLSYSSLTPPNTTIETLLNQLFVSKWIYNASFDLYFQECAPQSCVYSYTLQHNIVYIITLLIAVFGGLTNGLHFLLFYANVILVKLTDGRKQNSVVPNLQQIEETINNENMNTITTTSLNDTSGIREHTSRKKYFKRIIPIGSILLILGTMTLIFIFVIRNGNKQEKLISTSTQSTVTNNNASVTKTPDTYCHMTLNSQAKFYSTGLNPSSMAVGDFNQDSFSDLAVTNLGSDTLSILLGNQNGTFQRQIVFSTGNESRPKEIKAADFNNDTILDLVVILSATSEIVLFLGISTNDLFVLPPYVLPIDMNDTIATSIEVSDLNNDGSFDLCITYHADNSTDKNSLGIYLNDGDGYQYYNICSDTNWYTNNVNLMLIADLHHSGDIHLYVSGVNTFIFAFHIMNYNDEWTCSHDSSYIAYGNASIVIAGRFNNDTVDDLMILSPQSNVLDAHTTLFPWLYIHQIYLTEDKPTSIARINFNNDTIDDVAVLHCNGTLSIFVAESTISLFDQNYLTFVFNITENNECVHSVNVLDLNQDGKDDIIFIDPAANEIRVVLGSSCNEQL</sequence>
<keyword evidence="2" id="KW-0812">Transmembrane</keyword>
<name>A0A814U9V2_ADIRI</name>
<evidence type="ECO:0000256" key="1">
    <source>
        <dbReference type="ARBA" id="ARBA00022729"/>
    </source>
</evidence>
<keyword evidence="2" id="KW-0472">Membrane</keyword>
<keyword evidence="1" id="KW-0732">Signal</keyword>
<feature type="transmembrane region" description="Helical" evidence="2">
    <location>
        <begin position="1248"/>
        <end position="1277"/>
    </location>
</feature>
<evidence type="ECO:0000256" key="2">
    <source>
        <dbReference type="SAM" id="Phobius"/>
    </source>
</evidence>
<gene>
    <name evidence="3" type="ORF">XAT740_LOCUS22179</name>
</gene>
<accession>A0A814U9V2</accession>
<dbReference type="Gene3D" id="2.130.10.130">
    <property type="entry name" value="Integrin alpha, N-terminal"/>
    <property type="match status" value="1"/>
</dbReference>
<feature type="transmembrane region" description="Helical" evidence="2">
    <location>
        <begin position="43"/>
        <end position="62"/>
    </location>
</feature>